<gene>
    <name evidence="2" type="ORF">SISSUDRAFT_268904</name>
</gene>
<feature type="compositionally biased region" description="Basic and acidic residues" evidence="1">
    <location>
        <begin position="87"/>
        <end position="113"/>
    </location>
</feature>
<keyword evidence="3" id="KW-1185">Reference proteome</keyword>
<evidence type="ECO:0000313" key="3">
    <source>
        <dbReference type="Proteomes" id="UP000076798"/>
    </source>
</evidence>
<feature type="region of interest" description="Disordered" evidence="1">
    <location>
        <begin position="36"/>
        <end position="288"/>
    </location>
</feature>
<evidence type="ECO:0000256" key="1">
    <source>
        <dbReference type="SAM" id="MobiDB-lite"/>
    </source>
</evidence>
<feature type="compositionally biased region" description="Polar residues" evidence="1">
    <location>
        <begin position="201"/>
        <end position="211"/>
    </location>
</feature>
<evidence type="ECO:0000313" key="2">
    <source>
        <dbReference type="EMBL" id="KZT34585.1"/>
    </source>
</evidence>
<reference evidence="2 3" key="1">
    <citation type="journal article" date="2016" name="Mol. Biol. Evol.">
        <title>Comparative Genomics of Early-Diverging Mushroom-Forming Fungi Provides Insights into the Origins of Lignocellulose Decay Capabilities.</title>
        <authorList>
            <person name="Nagy L.G."/>
            <person name="Riley R."/>
            <person name="Tritt A."/>
            <person name="Adam C."/>
            <person name="Daum C."/>
            <person name="Floudas D."/>
            <person name="Sun H."/>
            <person name="Yadav J.S."/>
            <person name="Pangilinan J."/>
            <person name="Larsson K.H."/>
            <person name="Matsuura K."/>
            <person name="Barry K."/>
            <person name="Labutti K."/>
            <person name="Kuo R."/>
            <person name="Ohm R.A."/>
            <person name="Bhattacharya S.S."/>
            <person name="Shirouzu T."/>
            <person name="Yoshinaga Y."/>
            <person name="Martin F.M."/>
            <person name="Grigoriev I.V."/>
            <person name="Hibbett D.S."/>
        </authorList>
    </citation>
    <scope>NUCLEOTIDE SEQUENCE [LARGE SCALE GENOMIC DNA]</scope>
    <source>
        <strain evidence="2 3">HHB10207 ss-3</strain>
    </source>
</reference>
<feature type="compositionally biased region" description="Low complexity" evidence="1">
    <location>
        <begin position="241"/>
        <end position="252"/>
    </location>
</feature>
<dbReference type="AlphaFoldDB" id="A0A165ZSB1"/>
<dbReference type="EMBL" id="KV428174">
    <property type="protein sequence ID" value="KZT34585.1"/>
    <property type="molecule type" value="Genomic_DNA"/>
</dbReference>
<proteinExistence type="predicted"/>
<protein>
    <submittedName>
        <fullName evidence="2">Uncharacterized protein</fullName>
    </submittedName>
</protein>
<feature type="compositionally biased region" description="Basic and acidic residues" evidence="1">
    <location>
        <begin position="253"/>
        <end position="265"/>
    </location>
</feature>
<sequence length="400" mass="43849">MAVTEANKDLSTRRLWPLFSSTIEAHKKTEKVTCIYGPRESDSSREAIVQESQNEGADETILSPELSATIEPDTTNSPIQPEAESYEEWRIKGEEAERDRLRRRETMRSEATHDSSLPTYVEEVGGYPGQATPGLSLDPSFAEYSTQSPKHTSDPGPSRLYLSVPEVSHQPSTPPYSPTSLSNSKSSSPMESSLHQASPADDQTSSVSAPDTLSLRYVDNSSTLTIDSMEHSEGRMSPTALSENSSGPLSPSSRRESGLARRDLPSSRALDPLPTVDSQPDTESGVRSFVEQEQAPAATLAEILDAYWDARRSLDRLGALLNVQPDAIGPGPPGTRIQRVVSQDVESVRESILPGQLPEVRGREPPLKLEELSRLWSSELHFSTVLILAFTIFELTCLFL</sequence>
<feature type="compositionally biased region" description="Low complexity" evidence="1">
    <location>
        <begin position="178"/>
        <end position="193"/>
    </location>
</feature>
<dbReference type="Proteomes" id="UP000076798">
    <property type="component" value="Unassembled WGS sequence"/>
</dbReference>
<organism evidence="2 3">
    <name type="scientific">Sistotremastrum suecicum HHB10207 ss-3</name>
    <dbReference type="NCBI Taxonomy" id="1314776"/>
    <lineage>
        <taxon>Eukaryota</taxon>
        <taxon>Fungi</taxon>
        <taxon>Dikarya</taxon>
        <taxon>Basidiomycota</taxon>
        <taxon>Agaricomycotina</taxon>
        <taxon>Agaricomycetes</taxon>
        <taxon>Sistotremastrales</taxon>
        <taxon>Sistotremastraceae</taxon>
        <taxon>Sistotremastrum</taxon>
    </lineage>
</organism>
<name>A0A165ZSB1_9AGAM</name>
<accession>A0A165ZSB1</accession>